<dbReference type="InterPro" id="IPR053134">
    <property type="entry name" value="RNA-dir_DNA_polymerase"/>
</dbReference>
<dbReference type="EMBL" id="FUEG01000033">
    <property type="protein sequence ID" value="SJL16238.1"/>
    <property type="molecule type" value="Genomic_DNA"/>
</dbReference>
<dbReference type="SUPFAM" id="SSF56672">
    <property type="entry name" value="DNA/RNA polymerases"/>
    <property type="match status" value="1"/>
</dbReference>
<dbReference type="AlphaFoldDB" id="A0A284S5F3"/>
<dbReference type="OMA" id="IKEGHEY"/>
<proteinExistence type="predicted"/>
<dbReference type="PROSITE" id="PS50878">
    <property type="entry name" value="RT_POL"/>
    <property type="match status" value="1"/>
</dbReference>
<gene>
    <name evidence="2" type="ORF">ARMOST_19758</name>
</gene>
<keyword evidence="3" id="KW-1185">Reference proteome</keyword>
<sequence length="219" mass="25914">MEMDLASSVAVPIKGSNYHSFRDLFSKENFNELPERKPWDHTIELIPNTKSTLDCKVYPLNRNEQEQLDKFLDENLKSGRIRKSKSPFALPFFFVKKKDGSLRPIQDYRKLNEMMIKNRYPLPLISELIDKLQEAKYFTKLDICWGYNNVRIKEGDEEKAAFCTNRGLFKLTIMFFKLTNSPATFQWMMNNIFKDLIFEGKVTIYLDDILIFTKDLEEH</sequence>
<reference evidence="3" key="1">
    <citation type="journal article" date="2017" name="Nat. Ecol. Evol.">
        <title>Genome expansion and lineage-specific genetic innovations in the forest pathogenic fungi Armillaria.</title>
        <authorList>
            <person name="Sipos G."/>
            <person name="Prasanna A.N."/>
            <person name="Walter M.C."/>
            <person name="O'Connor E."/>
            <person name="Balint B."/>
            <person name="Krizsan K."/>
            <person name="Kiss B."/>
            <person name="Hess J."/>
            <person name="Varga T."/>
            <person name="Slot J."/>
            <person name="Riley R."/>
            <person name="Boka B."/>
            <person name="Rigling D."/>
            <person name="Barry K."/>
            <person name="Lee J."/>
            <person name="Mihaltcheva S."/>
            <person name="LaButti K."/>
            <person name="Lipzen A."/>
            <person name="Waldron R."/>
            <person name="Moloney N.M."/>
            <person name="Sperisen C."/>
            <person name="Kredics L."/>
            <person name="Vagvoelgyi C."/>
            <person name="Patrignani A."/>
            <person name="Fitzpatrick D."/>
            <person name="Nagy I."/>
            <person name="Doyle S."/>
            <person name="Anderson J.B."/>
            <person name="Grigoriev I.V."/>
            <person name="Gueldener U."/>
            <person name="Muensterkoetter M."/>
            <person name="Nagy L.G."/>
        </authorList>
    </citation>
    <scope>NUCLEOTIDE SEQUENCE [LARGE SCALE GENOMIC DNA]</scope>
    <source>
        <strain evidence="3">C18/9</strain>
    </source>
</reference>
<dbReference type="PANTHER" id="PTHR24559">
    <property type="entry name" value="TRANSPOSON TY3-I GAG-POL POLYPROTEIN"/>
    <property type="match status" value="1"/>
</dbReference>
<evidence type="ECO:0000313" key="3">
    <source>
        <dbReference type="Proteomes" id="UP000219338"/>
    </source>
</evidence>
<dbReference type="InterPro" id="IPR043502">
    <property type="entry name" value="DNA/RNA_pol_sf"/>
</dbReference>
<feature type="domain" description="Reverse transcriptase" evidence="1">
    <location>
        <begin position="76"/>
        <end position="219"/>
    </location>
</feature>
<dbReference type="Proteomes" id="UP000219338">
    <property type="component" value="Unassembled WGS sequence"/>
</dbReference>
<dbReference type="Gene3D" id="3.10.10.10">
    <property type="entry name" value="HIV Type 1 Reverse Transcriptase, subunit A, domain 1"/>
    <property type="match status" value="1"/>
</dbReference>
<dbReference type="InterPro" id="IPR000477">
    <property type="entry name" value="RT_dom"/>
</dbReference>
<organism evidence="2 3">
    <name type="scientific">Armillaria ostoyae</name>
    <name type="common">Armillaria root rot fungus</name>
    <dbReference type="NCBI Taxonomy" id="47428"/>
    <lineage>
        <taxon>Eukaryota</taxon>
        <taxon>Fungi</taxon>
        <taxon>Dikarya</taxon>
        <taxon>Basidiomycota</taxon>
        <taxon>Agaricomycotina</taxon>
        <taxon>Agaricomycetes</taxon>
        <taxon>Agaricomycetidae</taxon>
        <taxon>Agaricales</taxon>
        <taxon>Marasmiineae</taxon>
        <taxon>Physalacriaceae</taxon>
        <taxon>Armillaria</taxon>
    </lineage>
</organism>
<protein>
    <submittedName>
        <fullName evidence="2">Related to TY3B TY3B protein</fullName>
    </submittedName>
</protein>
<evidence type="ECO:0000259" key="1">
    <source>
        <dbReference type="PROSITE" id="PS50878"/>
    </source>
</evidence>
<dbReference type="CDD" id="cd01647">
    <property type="entry name" value="RT_LTR"/>
    <property type="match status" value="1"/>
</dbReference>
<dbReference type="Pfam" id="PF00078">
    <property type="entry name" value="RVT_1"/>
    <property type="match status" value="1"/>
</dbReference>
<dbReference type="STRING" id="47428.A0A284S5F3"/>
<dbReference type="PANTHER" id="PTHR24559:SF444">
    <property type="entry name" value="REVERSE TRANSCRIPTASE DOMAIN-CONTAINING PROTEIN"/>
    <property type="match status" value="1"/>
</dbReference>
<name>A0A284S5F3_ARMOS</name>
<dbReference type="Gene3D" id="3.30.70.270">
    <property type="match status" value="1"/>
</dbReference>
<dbReference type="OrthoDB" id="3250101at2759"/>
<accession>A0A284S5F3</accession>
<evidence type="ECO:0000313" key="2">
    <source>
        <dbReference type="EMBL" id="SJL16238.1"/>
    </source>
</evidence>
<dbReference type="InterPro" id="IPR043128">
    <property type="entry name" value="Rev_trsase/Diguanyl_cyclase"/>
</dbReference>